<feature type="region of interest" description="Disordered" evidence="12">
    <location>
        <begin position="639"/>
        <end position="660"/>
    </location>
</feature>
<dbReference type="EMBL" id="CAJHJG010001780">
    <property type="protein sequence ID" value="CAD6914694.1"/>
    <property type="molecule type" value="Genomic_DNA"/>
</dbReference>
<dbReference type="GO" id="GO:0006398">
    <property type="term" value="P:mRNA 3'-end processing by stem-loop binding and cleavage"/>
    <property type="evidence" value="ECO:0007669"/>
    <property type="project" value="TreeGrafter"/>
</dbReference>
<dbReference type="Gene3D" id="3.60.15.10">
    <property type="entry name" value="Ribonuclease Z/Hydroxyacylglutathione hydrolase-like"/>
    <property type="match status" value="1"/>
</dbReference>
<dbReference type="Pfam" id="PF10996">
    <property type="entry name" value="Beta-Casp"/>
    <property type="match status" value="1"/>
</dbReference>
<evidence type="ECO:0000256" key="8">
    <source>
        <dbReference type="ARBA" id="ARBA00023242"/>
    </source>
</evidence>
<dbReference type="EMBL" id="LWDD02000405">
    <property type="protein sequence ID" value="KAE8261165.1"/>
    <property type="molecule type" value="Genomic_DNA"/>
</dbReference>
<dbReference type="Gene3D" id="3.40.50.10890">
    <property type="match status" value="1"/>
</dbReference>
<feature type="domain" description="Beta-Casp" evidence="14">
    <location>
        <begin position="289"/>
        <end position="411"/>
    </location>
</feature>
<sequence length="923" mass="101175">MAPTASPATPAGGAALQGASALPEERLKIEMLGAGQEVGRSCCVISYKGMHRPHPVISPFSRQLTVVSLLLCFARGSALAAVHPAFTGLAALPFIDQLDWSTVDALLVTHFHLDHAAALTYIMEKTNFRDGHGKVYMTHPTKAVYRFLMSDFVRVSSAGSDDKLFDEAEMLSSWQQIEAIDYHQDVAVSGGLRFTPYHAGHVLGACMFLIEIAGLRVLYTGDYSREEDRHLVQAEVPPIKPDVLICESTYGVHSLEPRLDKEARFTSLVHSIIRRGGRVLLPVFVLGRAQELLLLLDEYWATHPELHNVPVYYASSLARRCIQVYQTYIHTMNENIRGRFNRRDNPFVFKHISNLSSLHKFEDKGPCVMLASPGFMQSGVSRELLERWAPDKRNGLIISGYSVEGTMARNIMNDPEEILGMNGQTIPRRLSVDYISFSAHVDYAQNSKFIEEVKAQHVVLVHGEANTMNKLRLALQSKFAERKEDIKIHTPKNCQVLELKFRAERTAKVIGTIAVNPPKENAVISGLLVSKDFAYTILDSKDLMEFTGLSTSTILQRQHIGIGVSWELVRWHLEGMYGSIVEGVDVEGRRTMRVMDVVDIKQSGKHKLTLEWAASTPNDMVADSAVALLLGVDSSPASVKLTTHPHSHSHGGHDHGAEGKKMEEEGMNDVKDSISAAEELSRRHPFASDVTTQPLQHTQAALGLGSNTQPPESHEVHALLDDPILLARSEHVFAFLEAHFGNVHEVVIGGHGSTSSDETSAKMEEERQDATADGDGQQSDGDGDADMDDAAPAKADQPTEIVPAGSSTAQAQAQAQAAQPDGQRPTEADALRQMETQAVAKPAISIRVDEEHALVELDTLAVAANSAPLRRRIERLIGVALQSFIPLAETFVFAKPLNTQLFAGGHSQPLEPDEQGDGDDDGQ</sequence>
<dbReference type="SUPFAM" id="SSF56281">
    <property type="entry name" value="Metallo-hydrolase/oxidoreductase"/>
    <property type="match status" value="1"/>
</dbReference>
<dbReference type="InterPro" id="IPR050698">
    <property type="entry name" value="MBL"/>
</dbReference>
<keyword evidence="5" id="KW-0540">Nuclease</keyword>
<proteinExistence type="inferred from homology"/>
<feature type="domain" description="Pre-mRNA 3'-end-processing endonuclease polyadenylation factor C-term" evidence="15">
    <location>
        <begin position="520"/>
        <end position="887"/>
    </location>
</feature>
<feature type="domain" description="Metallo-beta-lactamase" evidence="13">
    <location>
        <begin position="75"/>
        <end position="277"/>
    </location>
</feature>
<dbReference type="InterPro" id="IPR021718">
    <property type="entry name" value="CPSF73-100_C"/>
</dbReference>
<dbReference type="GO" id="GO:0005847">
    <property type="term" value="C:mRNA cleavage and polyadenylation specificity factor complex"/>
    <property type="evidence" value="ECO:0007669"/>
    <property type="project" value="TreeGrafter"/>
</dbReference>
<dbReference type="SMART" id="SM01027">
    <property type="entry name" value="Beta-Casp"/>
    <property type="match status" value="1"/>
</dbReference>
<evidence type="ECO:0000256" key="1">
    <source>
        <dbReference type="ARBA" id="ARBA00004123"/>
    </source>
</evidence>
<feature type="compositionally biased region" description="Low complexity" evidence="12">
    <location>
        <begin position="771"/>
        <end position="780"/>
    </location>
</feature>
<dbReference type="AlphaFoldDB" id="A0A8T8TK67"/>
<dbReference type="PANTHER" id="PTHR11203:SF11">
    <property type="entry name" value="CLEAVAGE AND POLYADENYLATION SPECIFICITY FACTOR SUBUNIT 3"/>
    <property type="match status" value="1"/>
</dbReference>
<feature type="region of interest" description="Disordered" evidence="12">
    <location>
        <begin position="751"/>
        <end position="828"/>
    </location>
</feature>
<dbReference type="Proteomes" id="UP000836402">
    <property type="component" value="Unassembled WGS sequence"/>
</dbReference>
<dbReference type="SMART" id="SM00849">
    <property type="entry name" value="Lactamase_B"/>
    <property type="match status" value="1"/>
</dbReference>
<evidence type="ECO:0000256" key="12">
    <source>
        <dbReference type="SAM" id="MobiDB-lite"/>
    </source>
</evidence>
<dbReference type="PANTHER" id="PTHR11203">
    <property type="entry name" value="CLEAVAGE AND POLYADENYLATION SPECIFICITY FACTOR FAMILY MEMBER"/>
    <property type="match status" value="1"/>
</dbReference>
<evidence type="ECO:0000256" key="2">
    <source>
        <dbReference type="ARBA" id="ARBA00010624"/>
    </source>
</evidence>
<evidence type="ECO:0000313" key="16">
    <source>
        <dbReference type="EMBL" id="CAD6914694.1"/>
    </source>
</evidence>
<dbReference type="Pfam" id="PF07521">
    <property type="entry name" value="RMMBL"/>
    <property type="match status" value="1"/>
</dbReference>
<evidence type="ECO:0000256" key="11">
    <source>
        <dbReference type="ARBA" id="ARBA00075008"/>
    </source>
</evidence>
<dbReference type="Proteomes" id="UP000077671">
    <property type="component" value="Unassembled WGS sequence"/>
</dbReference>
<reference evidence="17" key="1">
    <citation type="submission" date="2016-04" db="EMBL/GenBank/DDBJ databases">
        <authorList>
            <person name="Nguyen H.D."/>
            <person name="Kesanakurti P."/>
            <person name="Cullis J."/>
            <person name="Levesque C.A."/>
            <person name="Hambleton S."/>
        </authorList>
    </citation>
    <scope>NUCLEOTIDE SEQUENCE</scope>
    <source>
        <strain evidence="17">DAOMC 238032</strain>
    </source>
</reference>
<comment type="caution">
    <text evidence="17">The sequence shown here is derived from an EMBL/GenBank/DDBJ whole genome shotgun (WGS) entry which is preliminary data.</text>
</comment>
<evidence type="ECO:0000256" key="5">
    <source>
        <dbReference type="ARBA" id="ARBA00022722"/>
    </source>
</evidence>
<accession>A0A8T8TK67</accession>
<comment type="similarity">
    <text evidence="2">Belongs to the metallo-beta-lactamase superfamily. RNA-metabolizing metallo-beta-lactamase-like family. CPSF2/YSH1 subfamily.</text>
</comment>
<feature type="compositionally biased region" description="Low complexity" evidence="12">
    <location>
        <begin position="809"/>
        <end position="819"/>
    </location>
</feature>
<dbReference type="GO" id="GO:0004521">
    <property type="term" value="F:RNA endonuclease activity"/>
    <property type="evidence" value="ECO:0007669"/>
    <property type="project" value="TreeGrafter"/>
</dbReference>
<keyword evidence="7" id="KW-0378">Hydrolase</keyword>
<keyword evidence="6" id="KW-0255">Endonuclease</keyword>
<evidence type="ECO:0000259" key="15">
    <source>
        <dbReference type="SMART" id="SM01098"/>
    </source>
</evidence>
<evidence type="ECO:0000256" key="7">
    <source>
        <dbReference type="ARBA" id="ARBA00022801"/>
    </source>
</evidence>
<keyword evidence="19" id="KW-1185">Reference proteome</keyword>
<organism evidence="17 18">
    <name type="scientific">Tilletia caries</name>
    <name type="common">wheat bunt fungus</name>
    <dbReference type="NCBI Taxonomy" id="13290"/>
    <lineage>
        <taxon>Eukaryota</taxon>
        <taxon>Fungi</taxon>
        <taxon>Dikarya</taxon>
        <taxon>Basidiomycota</taxon>
        <taxon>Ustilaginomycotina</taxon>
        <taxon>Exobasidiomycetes</taxon>
        <taxon>Tilletiales</taxon>
        <taxon>Tilletiaceae</taxon>
        <taxon>Tilletia</taxon>
    </lineage>
</organism>
<protein>
    <recommendedName>
        <fullName evidence="3">Endoribonuclease YSH1</fullName>
    </recommendedName>
    <alternativeName>
        <fullName evidence="10">Endoribonuclease ysh1</fullName>
    </alternativeName>
    <alternativeName>
        <fullName evidence="9 11">mRNA 3'-end-processing protein YSH1</fullName>
    </alternativeName>
</protein>
<evidence type="ECO:0000256" key="6">
    <source>
        <dbReference type="ARBA" id="ARBA00022759"/>
    </source>
</evidence>
<reference evidence="17" key="2">
    <citation type="journal article" date="2019" name="IMA Fungus">
        <title>Genome sequencing and comparison of five Tilletia species to identify candidate genes for the detection of regulated species infecting wheat.</title>
        <authorList>
            <person name="Nguyen H.D.T."/>
            <person name="Sultana T."/>
            <person name="Kesanakurti P."/>
            <person name="Hambleton S."/>
        </authorList>
    </citation>
    <scope>NUCLEOTIDE SEQUENCE</scope>
    <source>
        <strain evidence="17">DAOMC 238032</strain>
    </source>
</reference>
<evidence type="ECO:0000256" key="9">
    <source>
        <dbReference type="ARBA" id="ARBA00032592"/>
    </source>
</evidence>
<dbReference type="GO" id="GO:0004534">
    <property type="term" value="F:5'-3' RNA exonuclease activity"/>
    <property type="evidence" value="ECO:0007669"/>
    <property type="project" value="TreeGrafter"/>
</dbReference>
<evidence type="ECO:0000259" key="13">
    <source>
        <dbReference type="SMART" id="SM00849"/>
    </source>
</evidence>
<dbReference type="InterPro" id="IPR022712">
    <property type="entry name" value="Beta_Casp"/>
</dbReference>
<dbReference type="Pfam" id="PF11718">
    <property type="entry name" value="CPSF73-100_C"/>
    <property type="match status" value="1"/>
</dbReference>
<dbReference type="Pfam" id="PF16661">
    <property type="entry name" value="Lactamase_B_6"/>
    <property type="match status" value="1"/>
</dbReference>
<dbReference type="FunFam" id="3.40.50.10890:FF:000001">
    <property type="entry name" value="Cleavage and polyadenylation specificity factor subunit 3"/>
    <property type="match status" value="1"/>
</dbReference>
<evidence type="ECO:0000313" key="17">
    <source>
        <dbReference type="EMBL" id="KAE8261165.1"/>
    </source>
</evidence>
<reference evidence="16" key="3">
    <citation type="submission" date="2020-10" db="EMBL/GenBank/DDBJ databases">
        <authorList>
            <person name="Sedaghatjoo S."/>
        </authorList>
    </citation>
    <scope>NUCLEOTIDE SEQUENCE</scope>
    <source>
        <strain evidence="16">AZH3</strain>
    </source>
</reference>
<evidence type="ECO:0000256" key="4">
    <source>
        <dbReference type="ARBA" id="ARBA00022664"/>
    </source>
</evidence>
<evidence type="ECO:0000256" key="10">
    <source>
        <dbReference type="ARBA" id="ARBA00069466"/>
    </source>
</evidence>
<dbReference type="GO" id="GO:0003723">
    <property type="term" value="F:RNA binding"/>
    <property type="evidence" value="ECO:0007669"/>
    <property type="project" value="TreeGrafter"/>
</dbReference>
<dbReference type="InterPro" id="IPR001279">
    <property type="entry name" value="Metallo-B-lactamas"/>
</dbReference>
<evidence type="ECO:0000313" key="18">
    <source>
        <dbReference type="Proteomes" id="UP000077671"/>
    </source>
</evidence>
<dbReference type="SMART" id="SM01098">
    <property type="entry name" value="CPSF73-100_C"/>
    <property type="match status" value="1"/>
</dbReference>
<dbReference type="InterPro" id="IPR036866">
    <property type="entry name" value="RibonucZ/Hydroxyglut_hydro"/>
</dbReference>
<feature type="region of interest" description="Disordered" evidence="12">
    <location>
        <begin position="903"/>
        <end position="923"/>
    </location>
</feature>
<feature type="compositionally biased region" description="Basic and acidic residues" evidence="12">
    <location>
        <begin position="759"/>
        <end position="770"/>
    </location>
</feature>
<gene>
    <name evidence="17" type="ORF">A4X03_0g3489</name>
    <name evidence="16" type="ORF">JKIAZH3_G4328</name>
</gene>
<comment type="subcellular location">
    <subcellularLocation>
        <location evidence="1">Nucleus</location>
    </subcellularLocation>
</comment>
<name>A0A8T8TK67_9BASI</name>
<keyword evidence="4" id="KW-0507">mRNA processing</keyword>
<dbReference type="InterPro" id="IPR011108">
    <property type="entry name" value="RMMBL"/>
</dbReference>
<feature type="compositionally biased region" description="Acidic residues" evidence="12">
    <location>
        <begin position="911"/>
        <end position="923"/>
    </location>
</feature>
<evidence type="ECO:0000256" key="3">
    <source>
        <dbReference type="ARBA" id="ARBA00018311"/>
    </source>
</evidence>
<feature type="compositionally biased region" description="Basic and acidic residues" evidence="12">
    <location>
        <begin position="651"/>
        <end position="660"/>
    </location>
</feature>
<keyword evidence="8" id="KW-0539">Nucleus</keyword>
<evidence type="ECO:0000313" key="19">
    <source>
        <dbReference type="Proteomes" id="UP000836402"/>
    </source>
</evidence>
<evidence type="ECO:0000259" key="14">
    <source>
        <dbReference type="SMART" id="SM01027"/>
    </source>
</evidence>